<reference evidence="2 3" key="1">
    <citation type="submission" date="2017-04" db="EMBL/GenBank/DDBJ databases">
        <title>Draft genome sequence of Tuber borchii Vittad., a whitish edible truffle.</title>
        <authorList>
            <consortium name="DOE Joint Genome Institute"/>
            <person name="Murat C."/>
            <person name="Kuo A."/>
            <person name="Barry K.W."/>
            <person name="Clum A."/>
            <person name="Dockter R.B."/>
            <person name="Fauchery L."/>
            <person name="Iotti M."/>
            <person name="Kohler A."/>
            <person name="Labutti K."/>
            <person name="Lindquist E.A."/>
            <person name="Lipzen A."/>
            <person name="Ohm R.A."/>
            <person name="Wang M."/>
            <person name="Grigoriev I.V."/>
            <person name="Zambonelli A."/>
            <person name="Martin F.M."/>
        </authorList>
    </citation>
    <scope>NUCLEOTIDE SEQUENCE [LARGE SCALE GENOMIC DNA]</scope>
    <source>
        <strain evidence="2 3">Tbo3840</strain>
    </source>
</reference>
<dbReference type="AlphaFoldDB" id="A0A2T6ZAD6"/>
<sequence>MMMMMMMMMMVMVMMMMVILVFTSSALAVYWLVAAAPGRYGDHLTMVGTLHLNIYAKTLLVRFPTCGRLIKVFFSSAPALVECSFCDLSWLVVGAWQG</sequence>
<protein>
    <recommendedName>
        <fullName evidence="4">Secreted protein</fullName>
    </recommendedName>
</protein>
<gene>
    <name evidence="2" type="ORF">B9Z19DRAFT_675256</name>
</gene>
<accession>A0A2T6ZAD6</accession>
<proteinExistence type="predicted"/>
<name>A0A2T6ZAD6_TUBBO</name>
<keyword evidence="3" id="KW-1185">Reference proteome</keyword>
<organism evidence="2 3">
    <name type="scientific">Tuber borchii</name>
    <name type="common">White truffle</name>
    <dbReference type="NCBI Taxonomy" id="42251"/>
    <lineage>
        <taxon>Eukaryota</taxon>
        <taxon>Fungi</taxon>
        <taxon>Dikarya</taxon>
        <taxon>Ascomycota</taxon>
        <taxon>Pezizomycotina</taxon>
        <taxon>Pezizomycetes</taxon>
        <taxon>Pezizales</taxon>
        <taxon>Tuberaceae</taxon>
        <taxon>Tuber</taxon>
    </lineage>
</organism>
<feature type="signal peptide" evidence="1">
    <location>
        <begin position="1"/>
        <end position="28"/>
    </location>
</feature>
<dbReference type="Proteomes" id="UP000244722">
    <property type="component" value="Unassembled WGS sequence"/>
</dbReference>
<comment type="caution">
    <text evidence="2">The sequence shown here is derived from an EMBL/GenBank/DDBJ whole genome shotgun (WGS) entry which is preliminary data.</text>
</comment>
<feature type="chain" id="PRO_5015568192" description="Secreted protein" evidence="1">
    <location>
        <begin position="29"/>
        <end position="98"/>
    </location>
</feature>
<dbReference type="EMBL" id="NESQ01000531">
    <property type="protein sequence ID" value="PUU72461.1"/>
    <property type="molecule type" value="Genomic_DNA"/>
</dbReference>
<evidence type="ECO:0008006" key="4">
    <source>
        <dbReference type="Google" id="ProtNLM"/>
    </source>
</evidence>
<evidence type="ECO:0000256" key="1">
    <source>
        <dbReference type="SAM" id="SignalP"/>
    </source>
</evidence>
<evidence type="ECO:0000313" key="2">
    <source>
        <dbReference type="EMBL" id="PUU72461.1"/>
    </source>
</evidence>
<keyword evidence="1" id="KW-0732">Signal</keyword>
<evidence type="ECO:0000313" key="3">
    <source>
        <dbReference type="Proteomes" id="UP000244722"/>
    </source>
</evidence>